<keyword evidence="2" id="KW-1185">Reference proteome</keyword>
<evidence type="ECO:0000313" key="1">
    <source>
        <dbReference type="EMBL" id="KAK8211349.1"/>
    </source>
</evidence>
<sequence>MPRLPQLFSRFTFSPRLPTTSFSHHLESYAFSVDLFLPLSSSPLSRLPCPGTMPQEPEPPWRATARRKRAQQEAAIPPEWRLKPNTRPAPDRTNILDVPRECGILTVEEIRITESYDACGLLEELRRGRLKAVDVARAFCKRAAVAQQLSNCLTELLFEPALSRAAVLDAHFSRTGQPIGPLHGLPVSVKDMFDIAGHDSSLGLAALCFRPATSTAALVAHMVSAGAVIIAKTNVPQTLMALDSHNNVFGRVLNPLTLRLSAGGSSGGEGVLVAMRGSALGVGTDVGGSIRVPAMCVGVVGVKPSHGRISYAGVEGGSRRGMEAVGIRASAGPIARSVRDCEMFLRTVVEGRLWERDPDVVPGGWAGMEALRMTEMDGRARKIRVGIVRSDGVTTPLPPIARLMDEVSSTLRTSQTPKIEVLDVSPDLIPLLSRAQSLANALFGIDGANTMADLLESTSEPLSPWLRSRFRRRPRPALDKVADLHARRRELQTQVLAVWTRYGLDALLAPVAPHPVPKIDRWNTAAYTSAFVLLDLPAASMPVRVFGEGDLEGAVQGEVKGSWDRYNRGLWEGEGVDRRVYLGSPLSVQVVGERLGERKLVEVMRVLEEVFARGRERGGGGEGGGGEGVAEVVRGKCIGEAPRSKL</sequence>
<proteinExistence type="predicted"/>
<organism evidence="1 2">
    <name type="scientific">Zalaria obscura</name>
    <dbReference type="NCBI Taxonomy" id="2024903"/>
    <lineage>
        <taxon>Eukaryota</taxon>
        <taxon>Fungi</taxon>
        <taxon>Dikarya</taxon>
        <taxon>Ascomycota</taxon>
        <taxon>Pezizomycotina</taxon>
        <taxon>Dothideomycetes</taxon>
        <taxon>Dothideomycetidae</taxon>
        <taxon>Dothideales</taxon>
        <taxon>Zalariaceae</taxon>
        <taxon>Zalaria</taxon>
    </lineage>
</organism>
<name>A0ACC3SET0_9PEZI</name>
<evidence type="ECO:0000313" key="2">
    <source>
        <dbReference type="Proteomes" id="UP001320706"/>
    </source>
</evidence>
<dbReference type="Proteomes" id="UP001320706">
    <property type="component" value="Unassembled WGS sequence"/>
</dbReference>
<comment type="caution">
    <text evidence="1">The sequence shown here is derived from an EMBL/GenBank/DDBJ whole genome shotgun (WGS) entry which is preliminary data.</text>
</comment>
<accession>A0ACC3SET0</accession>
<gene>
    <name evidence="1" type="ORF">M8818_003316</name>
</gene>
<protein>
    <submittedName>
        <fullName evidence="1">Uncharacterized protein</fullName>
    </submittedName>
</protein>
<reference evidence="1" key="1">
    <citation type="submission" date="2024-02" db="EMBL/GenBank/DDBJ databases">
        <title>Metagenome Assembled Genome of Zalaria obscura JY119.</title>
        <authorList>
            <person name="Vighnesh L."/>
            <person name="Jagadeeshwari U."/>
            <person name="Venkata Ramana C."/>
            <person name="Sasikala C."/>
        </authorList>
    </citation>
    <scope>NUCLEOTIDE SEQUENCE</scope>
    <source>
        <strain evidence="1">JY119</strain>
    </source>
</reference>
<dbReference type="EMBL" id="JAMKPW020000014">
    <property type="protein sequence ID" value="KAK8211349.1"/>
    <property type="molecule type" value="Genomic_DNA"/>
</dbReference>